<evidence type="ECO:0000259" key="3">
    <source>
        <dbReference type="PROSITE" id="PS50132"/>
    </source>
</evidence>
<dbReference type="EMBL" id="WNWS01000020">
    <property type="protein sequence ID" value="KAE9987233.1"/>
    <property type="molecule type" value="Genomic_DNA"/>
</dbReference>
<dbReference type="Pfam" id="PF00610">
    <property type="entry name" value="DEP"/>
    <property type="match status" value="1"/>
</dbReference>
<dbReference type="Pfam" id="PF25889">
    <property type="entry name" value="WHD_Fungal_DR"/>
    <property type="match status" value="1"/>
</dbReference>
<organism evidence="6 7">
    <name type="scientific">Venturia inaequalis</name>
    <name type="common">Apple scab fungus</name>
    <dbReference type="NCBI Taxonomy" id="5025"/>
    <lineage>
        <taxon>Eukaryota</taxon>
        <taxon>Fungi</taxon>
        <taxon>Dikarya</taxon>
        <taxon>Ascomycota</taxon>
        <taxon>Pezizomycotina</taxon>
        <taxon>Dothideomycetes</taxon>
        <taxon>Pleosporomycetidae</taxon>
        <taxon>Venturiales</taxon>
        <taxon>Venturiaceae</taxon>
        <taxon>Venturia</taxon>
    </lineage>
</organism>
<name>A0A8H3Z8N2_VENIN</name>
<feature type="compositionally biased region" description="Low complexity" evidence="2">
    <location>
        <begin position="146"/>
        <end position="159"/>
    </location>
</feature>
<dbReference type="PRINTS" id="PR01301">
    <property type="entry name" value="RGSPROTEIN"/>
</dbReference>
<dbReference type="Gene3D" id="1.10.167.10">
    <property type="entry name" value="Regulator of G-protein Signalling 4, domain 2"/>
    <property type="match status" value="1"/>
</dbReference>
<dbReference type="InterPro" id="IPR000591">
    <property type="entry name" value="DEP_dom"/>
</dbReference>
<dbReference type="InterPro" id="IPR044926">
    <property type="entry name" value="RGS_subdomain_2"/>
</dbReference>
<evidence type="ECO:0000313" key="6">
    <source>
        <dbReference type="EMBL" id="KAE9987233.1"/>
    </source>
</evidence>
<feature type="region of interest" description="Disordered" evidence="2">
    <location>
        <begin position="1"/>
        <end position="58"/>
    </location>
</feature>
<feature type="compositionally biased region" description="Basic and acidic residues" evidence="2">
    <location>
        <begin position="24"/>
        <end position="33"/>
    </location>
</feature>
<dbReference type="PANTHER" id="PTHR10845">
    <property type="entry name" value="REGULATOR OF G PROTEIN SIGNALING"/>
    <property type="match status" value="1"/>
</dbReference>
<accession>A0A8H3Z8N2</accession>
<protein>
    <recommendedName>
        <fullName evidence="8">RGS-domain-containing protein</fullName>
    </recommendedName>
</protein>
<dbReference type="Proteomes" id="UP000433883">
    <property type="component" value="Unassembled WGS sequence"/>
</dbReference>
<dbReference type="PROSITE" id="PS50132">
    <property type="entry name" value="RGS"/>
    <property type="match status" value="1"/>
</dbReference>
<sequence>MSTDAVKSVPTLPADSHGLHALAPRRDSHRDLPDPTASSDETRTDSPEELSPSAVSEDIREKALPHTSLDPKAVPIQAQHRSTGLVPAFLARISSITSRGTGLASPEPVSSNRSARRALVRKTSSLSIGIGSKTRPGNQESRAAQAPSPSHSSDHTTSTARDHQDAQKPSDNNPRRQRARRASSVSFVSSLGPSGIDERRVGKAGKMHQTSSRLLRMTDDDRPFTRRQHALTTSSTSSMSTRSNLSKLTNDSSMSTRPNLSKLTNASSIPSPQRSTNRDITTSTCTFQKLYLTLKTKQDFKDLFSTLMVSLPLTPHRVRFQKIDHTFTSEEAITNLGSLKFSQSNRMPDPKDPSRIVTTTTTTTFSMAKEMARSVCTKFLEARFIETADGKSDFSSKSAVWQLTPKGMHILQRFCQRNGINQRHVFELLASPRNTMNLVLLERQAETDKIHRDLSTLEVVFRRFVGSEPNVKYSTSNSDSDSLSEYQTGLVGVKLAKERKVGDKTYHNTFTGKACADWLMDCCTMVDKRETNELAQLFCDFGLMRSLEATGSPPNARFNPSKSAIYVLTERGQRVAGWIPSAKSYNADVSSNGRIREPGTTRDSNTNRMTIIIGDPALRLLFREFLRDTHCEENLAFYLDVRDFLANYNAAKRHQNSPKLEVIRETLAAAYSLYNAFLAPGSPCELNIDHSLRTSLAARMTRAVGDDEAMIKSLDEVATLFDQAQNSVFKLMASDSVPKFMREPKYAGTLRERNLDAQLGGSFHASPPQSTGSG</sequence>
<dbReference type="Proteomes" id="UP000447873">
    <property type="component" value="Unassembled WGS sequence"/>
</dbReference>
<evidence type="ECO:0000256" key="2">
    <source>
        <dbReference type="SAM" id="MobiDB-lite"/>
    </source>
</evidence>
<evidence type="ECO:0000259" key="4">
    <source>
        <dbReference type="PROSITE" id="PS50186"/>
    </source>
</evidence>
<dbReference type="InterPro" id="IPR058855">
    <property type="entry name" value="RGS1/SST2-like_Fungal-DR"/>
</dbReference>
<dbReference type="Pfam" id="PF00615">
    <property type="entry name" value="RGS"/>
    <property type="match status" value="1"/>
</dbReference>
<comment type="caution">
    <text evidence="6">The sequence shown here is derived from an EMBL/GenBank/DDBJ whole genome shotgun (WGS) entry which is preliminary data.</text>
</comment>
<dbReference type="PANTHER" id="PTHR10845:SF192">
    <property type="entry name" value="DOUBLE HIT, ISOFORM B"/>
    <property type="match status" value="1"/>
</dbReference>
<evidence type="ECO:0000256" key="1">
    <source>
        <dbReference type="ARBA" id="ARBA00022700"/>
    </source>
</evidence>
<dbReference type="GO" id="GO:0009968">
    <property type="term" value="P:negative regulation of signal transduction"/>
    <property type="evidence" value="ECO:0007669"/>
    <property type="project" value="UniProtKB-KW"/>
</dbReference>
<dbReference type="EMBL" id="WNWQ01000130">
    <property type="protein sequence ID" value="KAE9977487.1"/>
    <property type="molecule type" value="Genomic_DNA"/>
</dbReference>
<dbReference type="PROSITE" id="PS50186">
    <property type="entry name" value="DEP"/>
    <property type="match status" value="1"/>
</dbReference>
<dbReference type="SMART" id="SM00315">
    <property type="entry name" value="RGS"/>
    <property type="match status" value="1"/>
</dbReference>
<evidence type="ECO:0000313" key="5">
    <source>
        <dbReference type="EMBL" id="KAE9977487.1"/>
    </source>
</evidence>
<dbReference type="CDD" id="cd08708">
    <property type="entry name" value="RGS_FLBA"/>
    <property type="match status" value="1"/>
</dbReference>
<proteinExistence type="predicted"/>
<dbReference type="InterPro" id="IPR016137">
    <property type="entry name" value="RGS"/>
</dbReference>
<feature type="domain" description="DEP" evidence="4">
    <location>
        <begin position="489"/>
        <end position="570"/>
    </location>
</feature>
<dbReference type="SUPFAM" id="SSF48097">
    <property type="entry name" value="Regulator of G-protein signaling, RGS"/>
    <property type="match status" value="1"/>
</dbReference>
<dbReference type="GO" id="GO:0035556">
    <property type="term" value="P:intracellular signal transduction"/>
    <property type="evidence" value="ECO:0007669"/>
    <property type="project" value="InterPro"/>
</dbReference>
<keyword evidence="1" id="KW-0734">Signal transduction inhibitor</keyword>
<feature type="domain" description="RGS" evidence="3">
    <location>
        <begin position="608"/>
        <end position="750"/>
    </location>
</feature>
<evidence type="ECO:0000313" key="7">
    <source>
        <dbReference type="Proteomes" id="UP000447873"/>
    </source>
</evidence>
<dbReference type="AlphaFoldDB" id="A0A8H3Z8N2"/>
<dbReference type="InterPro" id="IPR036388">
    <property type="entry name" value="WH-like_DNA-bd_sf"/>
</dbReference>
<dbReference type="SUPFAM" id="SSF46785">
    <property type="entry name" value="Winged helix' DNA-binding domain"/>
    <property type="match status" value="2"/>
</dbReference>
<feature type="region of interest" description="Disordered" evidence="2">
    <location>
        <begin position="98"/>
        <end position="280"/>
    </location>
</feature>
<dbReference type="InterPro" id="IPR036390">
    <property type="entry name" value="WH_DNA-bd_sf"/>
</dbReference>
<feature type="compositionally biased region" description="Polar residues" evidence="2">
    <location>
        <begin position="247"/>
        <end position="280"/>
    </location>
</feature>
<evidence type="ECO:0008006" key="8">
    <source>
        <dbReference type="Google" id="ProtNLM"/>
    </source>
</evidence>
<dbReference type="SMART" id="SM00049">
    <property type="entry name" value="DEP"/>
    <property type="match status" value="2"/>
</dbReference>
<dbReference type="CDD" id="cd04450">
    <property type="entry name" value="DEP_RGS7-like"/>
    <property type="match status" value="1"/>
</dbReference>
<dbReference type="Gene3D" id="1.10.10.10">
    <property type="entry name" value="Winged helix-like DNA-binding domain superfamily/Winged helix DNA-binding domain"/>
    <property type="match status" value="2"/>
</dbReference>
<feature type="compositionally biased region" description="Low complexity" evidence="2">
    <location>
        <begin position="232"/>
        <end position="246"/>
    </location>
</feature>
<reference evidence="6 7" key="1">
    <citation type="submission" date="2018-12" db="EMBL/GenBank/DDBJ databases">
        <title>Venturia inaequalis Genome Resource.</title>
        <authorList>
            <person name="Lichtner F.J."/>
        </authorList>
    </citation>
    <scope>NUCLEOTIDE SEQUENCE [LARGE SCALE GENOMIC DNA]</scope>
    <source>
        <strain evidence="6 7">120213</strain>
        <strain evidence="5">Bline_iso_100314</strain>
    </source>
</reference>
<gene>
    <name evidence="5" type="ORF">BLS_001391</name>
    <name evidence="6" type="ORF">EG328_003366</name>
</gene>
<dbReference type="InterPro" id="IPR036305">
    <property type="entry name" value="RGS_sf"/>
</dbReference>